<evidence type="ECO:0000313" key="1">
    <source>
        <dbReference type="EMBL" id="MPC20949.1"/>
    </source>
</evidence>
<protein>
    <submittedName>
        <fullName evidence="1">Uncharacterized protein</fullName>
    </submittedName>
</protein>
<name>A0A5B7DIR7_PORTR</name>
<reference evidence="1 2" key="1">
    <citation type="submission" date="2019-05" db="EMBL/GenBank/DDBJ databases">
        <title>Another draft genome of Portunus trituberculatus and its Hox gene families provides insights of decapod evolution.</title>
        <authorList>
            <person name="Jeong J.-H."/>
            <person name="Song I."/>
            <person name="Kim S."/>
            <person name="Choi T."/>
            <person name="Kim D."/>
            <person name="Ryu S."/>
            <person name="Kim W."/>
        </authorList>
    </citation>
    <scope>NUCLEOTIDE SEQUENCE [LARGE SCALE GENOMIC DNA]</scope>
    <source>
        <tissue evidence="1">Muscle</tissue>
    </source>
</reference>
<gene>
    <name evidence="1" type="ORF">E2C01_013914</name>
</gene>
<accession>A0A5B7DIR7</accession>
<proteinExistence type="predicted"/>
<comment type="caution">
    <text evidence="1">The sequence shown here is derived from an EMBL/GenBank/DDBJ whole genome shotgun (WGS) entry which is preliminary data.</text>
</comment>
<dbReference type="EMBL" id="VSRR010000929">
    <property type="protein sequence ID" value="MPC20949.1"/>
    <property type="molecule type" value="Genomic_DNA"/>
</dbReference>
<dbReference type="AlphaFoldDB" id="A0A5B7DIR7"/>
<sequence length="83" mass="9090">MVTCSPAIKKSQDTVVQQQHYHPPAACTDSEESPTCVLKGRDVGVPYANRSWDTSTLPLSCLKCCSCLTGRQPTPQSSRHLEK</sequence>
<dbReference type="Proteomes" id="UP000324222">
    <property type="component" value="Unassembled WGS sequence"/>
</dbReference>
<organism evidence="1 2">
    <name type="scientific">Portunus trituberculatus</name>
    <name type="common">Swimming crab</name>
    <name type="synonym">Neptunus trituberculatus</name>
    <dbReference type="NCBI Taxonomy" id="210409"/>
    <lineage>
        <taxon>Eukaryota</taxon>
        <taxon>Metazoa</taxon>
        <taxon>Ecdysozoa</taxon>
        <taxon>Arthropoda</taxon>
        <taxon>Crustacea</taxon>
        <taxon>Multicrustacea</taxon>
        <taxon>Malacostraca</taxon>
        <taxon>Eumalacostraca</taxon>
        <taxon>Eucarida</taxon>
        <taxon>Decapoda</taxon>
        <taxon>Pleocyemata</taxon>
        <taxon>Brachyura</taxon>
        <taxon>Eubrachyura</taxon>
        <taxon>Portunoidea</taxon>
        <taxon>Portunidae</taxon>
        <taxon>Portuninae</taxon>
        <taxon>Portunus</taxon>
    </lineage>
</organism>
<evidence type="ECO:0000313" key="2">
    <source>
        <dbReference type="Proteomes" id="UP000324222"/>
    </source>
</evidence>
<keyword evidence="2" id="KW-1185">Reference proteome</keyword>